<dbReference type="Proteomes" id="UP000003560">
    <property type="component" value="Unassembled WGS sequence"/>
</dbReference>
<evidence type="ECO:0000259" key="1">
    <source>
        <dbReference type="Pfam" id="PF13173"/>
    </source>
</evidence>
<sequence length="445" mass="51111">MSYLKRKIDGYLLAWKADPFRLPLIVKGPRQVGKTESIRRFAHGAYESVIEINFVEEPKYRAILADGYSTDDIVRNVTLIDPSKRFLPQKTLVFFDEIQEFPDIATSLKFFKTDERFDVICSGSMLGIAYKNIEHNSVGYKTDYEMRSMDYEEFLWAKGYGSGIIEEMNAHLIEARPFSDLEMEVYSSLFMDYCILGGMPAVISKYIARGSFEGTLSAQRQLIADYQEDIRKYADGMDQTRILNVFKHVPVQLAKENKKFQITKVARGARFKDYRGCIEWLEQAGVVSVCRCLLYPELPLRGNYDENKYKLYMSDTGLLVSQLDDEASDDLRANRNLGVYKGALYENFAAEAFVKSGMDLYYFKKEDSTLEQDFFARTKTRLVPIEVKAKNGTAKSMRTLIASDAYPDIEYGIKLCAGNVGNENAIRTFPYFCSFMVKRYLSEQE</sequence>
<dbReference type="eggNOG" id="COG1373">
    <property type="taxonomic scope" value="Bacteria"/>
</dbReference>
<dbReference type="STRING" id="445975.COLSTE_00157"/>
<proteinExistence type="predicted"/>
<dbReference type="PANTHER" id="PTHR33295">
    <property type="entry name" value="ATPASE"/>
    <property type="match status" value="1"/>
</dbReference>
<gene>
    <name evidence="3" type="ORF">COLSTE_00157</name>
</gene>
<dbReference type="Pfam" id="PF13635">
    <property type="entry name" value="DUF4143"/>
    <property type="match status" value="1"/>
</dbReference>
<name>B6G7X6_9ACTN</name>
<dbReference type="GeneID" id="98002546"/>
<dbReference type="AlphaFoldDB" id="B6G7X6"/>
<dbReference type="EMBL" id="ABXJ01000012">
    <property type="protein sequence ID" value="EEA91602.1"/>
    <property type="molecule type" value="Genomic_DNA"/>
</dbReference>
<dbReference type="PANTHER" id="PTHR33295:SF7">
    <property type="entry name" value="ATPASE"/>
    <property type="match status" value="1"/>
</dbReference>
<accession>B6G7X6</accession>
<dbReference type="InterPro" id="IPR041682">
    <property type="entry name" value="AAA_14"/>
</dbReference>
<reference evidence="3 4" key="2">
    <citation type="submission" date="2008-10" db="EMBL/GenBank/DDBJ databases">
        <authorList>
            <person name="Fulton L."/>
            <person name="Clifton S."/>
            <person name="Fulton B."/>
            <person name="Xu J."/>
            <person name="Minx P."/>
            <person name="Pepin K.H."/>
            <person name="Johnson M."/>
            <person name="Thiruvilangam P."/>
            <person name="Bhonagiri V."/>
            <person name="Nash W.E."/>
            <person name="Mardis E.R."/>
            <person name="Wilson R.K."/>
        </authorList>
    </citation>
    <scope>NUCLEOTIDE SEQUENCE [LARGE SCALE GENOMIC DNA]</scope>
    <source>
        <strain evidence="3 4">DSM 13279</strain>
    </source>
</reference>
<protein>
    <recommendedName>
        <fullName evidence="5">AAA domain-containing protein</fullName>
    </recommendedName>
</protein>
<dbReference type="InterPro" id="IPR025420">
    <property type="entry name" value="DUF4143"/>
</dbReference>
<dbReference type="Pfam" id="PF13173">
    <property type="entry name" value="AAA_14"/>
    <property type="match status" value="1"/>
</dbReference>
<evidence type="ECO:0000259" key="2">
    <source>
        <dbReference type="Pfam" id="PF13635"/>
    </source>
</evidence>
<dbReference type="HOGENOM" id="CLU_047370_0_0_11"/>
<evidence type="ECO:0008006" key="5">
    <source>
        <dbReference type="Google" id="ProtNLM"/>
    </source>
</evidence>
<dbReference type="SUPFAM" id="SSF52540">
    <property type="entry name" value="P-loop containing nucleoside triphosphate hydrolases"/>
    <property type="match status" value="1"/>
</dbReference>
<dbReference type="OrthoDB" id="9804306at2"/>
<dbReference type="RefSeq" id="WP_006719656.1">
    <property type="nucleotide sequence ID" value="NZ_CP085935.1"/>
</dbReference>
<organism evidence="3 4">
    <name type="scientific">Collinsella stercoris DSM 13279</name>
    <dbReference type="NCBI Taxonomy" id="445975"/>
    <lineage>
        <taxon>Bacteria</taxon>
        <taxon>Bacillati</taxon>
        <taxon>Actinomycetota</taxon>
        <taxon>Coriobacteriia</taxon>
        <taxon>Coriobacteriales</taxon>
        <taxon>Coriobacteriaceae</taxon>
        <taxon>Collinsella</taxon>
    </lineage>
</organism>
<feature type="domain" description="AAA" evidence="1">
    <location>
        <begin position="23"/>
        <end position="155"/>
    </location>
</feature>
<evidence type="ECO:0000313" key="3">
    <source>
        <dbReference type="EMBL" id="EEA91602.1"/>
    </source>
</evidence>
<feature type="domain" description="DUF4143" evidence="2">
    <location>
        <begin position="227"/>
        <end position="389"/>
    </location>
</feature>
<comment type="caution">
    <text evidence="3">The sequence shown here is derived from an EMBL/GenBank/DDBJ whole genome shotgun (WGS) entry which is preliminary data.</text>
</comment>
<reference evidence="3 4" key="1">
    <citation type="submission" date="2008-10" db="EMBL/GenBank/DDBJ databases">
        <title>Draft genome sequence of Collinsella stercoris (DSM 13279).</title>
        <authorList>
            <person name="Sudarsanam P."/>
            <person name="Ley R."/>
            <person name="Guruge J."/>
            <person name="Turnbaugh P.J."/>
            <person name="Mahowald M."/>
            <person name="Liep D."/>
            <person name="Gordon J."/>
        </authorList>
    </citation>
    <scope>NUCLEOTIDE SEQUENCE [LARGE SCALE GENOMIC DNA]</scope>
    <source>
        <strain evidence="3 4">DSM 13279</strain>
    </source>
</reference>
<keyword evidence="4" id="KW-1185">Reference proteome</keyword>
<evidence type="ECO:0000313" key="4">
    <source>
        <dbReference type="Proteomes" id="UP000003560"/>
    </source>
</evidence>
<dbReference type="InterPro" id="IPR027417">
    <property type="entry name" value="P-loop_NTPase"/>
</dbReference>